<comment type="caution">
    <text evidence="1">The sequence shown here is derived from an EMBL/GenBank/DDBJ whole genome shotgun (WGS) entry which is preliminary data.</text>
</comment>
<accession>A0A1F7YW92</accession>
<dbReference type="Pfam" id="PF13238">
    <property type="entry name" value="AAA_18"/>
    <property type="match status" value="1"/>
</dbReference>
<protein>
    <recommendedName>
        <fullName evidence="3">Dephospho-CoA kinase</fullName>
    </recommendedName>
</protein>
<dbReference type="AlphaFoldDB" id="A0A1F7YW92"/>
<dbReference type="Proteomes" id="UP000178870">
    <property type="component" value="Unassembled WGS sequence"/>
</dbReference>
<gene>
    <name evidence="1" type="ORF">A2803_00375</name>
</gene>
<organism evidence="1 2">
    <name type="scientific">Candidatus Woesebacteria bacterium RIFCSPHIGHO2_01_FULL_44_21</name>
    <dbReference type="NCBI Taxonomy" id="1802503"/>
    <lineage>
        <taxon>Bacteria</taxon>
        <taxon>Candidatus Woeseibacteriota</taxon>
    </lineage>
</organism>
<sequence>MKKNKQSLFLRNKIICITGMPGAGKTLASEFFIKKGMLHLRFGQAVLDYLIKKGLTVNEKNERKIREYLRKKHGMAAMAILNLPKLKALKQKGPVIADGLYSFDEFLILKKQFKQNIVVISVYAPPHMRYERLAQRKLIAGDKRVVNRPLTRSEAESRDLAELKNLDKGGTIAMSDYTVLNTKSISFLNKQLNEIYKKIS</sequence>
<dbReference type="PANTHER" id="PTHR41930">
    <property type="entry name" value="UPF0200 PROTEIN MJ1399"/>
    <property type="match status" value="1"/>
</dbReference>
<evidence type="ECO:0000313" key="1">
    <source>
        <dbReference type="EMBL" id="OGM31603.1"/>
    </source>
</evidence>
<dbReference type="EMBL" id="MGGP01000023">
    <property type="protein sequence ID" value="OGM31603.1"/>
    <property type="molecule type" value="Genomic_DNA"/>
</dbReference>
<reference evidence="1 2" key="1">
    <citation type="journal article" date="2016" name="Nat. Commun.">
        <title>Thousands of microbial genomes shed light on interconnected biogeochemical processes in an aquifer system.</title>
        <authorList>
            <person name="Anantharaman K."/>
            <person name="Brown C.T."/>
            <person name="Hug L.A."/>
            <person name="Sharon I."/>
            <person name="Castelle C.J."/>
            <person name="Probst A.J."/>
            <person name="Thomas B.C."/>
            <person name="Singh A."/>
            <person name="Wilkins M.J."/>
            <person name="Karaoz U."/>
            <person name="Brodie E.L."/>
            <person name="Williams K.H."/>
            <person name="Hubbard S.S."/>
            <person name="Banfield J.F."/>
        </authorList>
    </citation>
    <scope>NUCLEOTIDE SEQUENCE [LARGE SCALE GENOMIC DNA]</scope>
</reference>
<dbReference type="PANTHER" id="PTHR41930:SF1">
    <property type="entry name" value="DEPHOSPHO-COA KINASE"/>
    <property type="match status" value="1"/>
</dbReference>
<proteinExistence type="predicted"/>
<dbReference type="Gene3D" id="3.40.50.300">
    <property type="entry name" value="P-loop containing nucleotide triphosphate hydrolases"/>
    <property type="match status" value="1"/>
</dbReference>
<dbReference type="InterPro" id="IPR027417">
    <property type="entry name" value="P-loop_NTPase"/>
</dbReference>
<evidence type="ECO:0008006" key="3">
    <source>
        <dbReference type="Google" id="ProtNLM"/>
    </source>
</evidence>
<evidence type="ECO:0000313" key="2">
    <source>
        <dbReference type="Proteomes" id="UP000178870"/>
    </source>
</evidence>
<name>A0A1F7YW92_9BACT</name>
<dbReference type="SUPFAM" id="SSF52540">
    <property type="entry name" value="P-loop containing nucleoside triphosphate hydrolases"/>
    <property type="match status" value="1"/>
</dbReference>